<keyword evidence="1" id="KW-1133">Transmembrane helix</keyword>
<dbReference type="Pfam" id="PF08241">
    <property type="entry name" value="Methyltransf_11"/>
    <property type="match status" value="1"/>
</dbReference>
<name>A0A1G2BNX6_9BACT</name>
<dbReference type="Gene3D" id="3.40.50.150">
    <property type="entry name" value="Vaccinia Virus protein VP39"/>
    <property type="match status" value="1"/>
</dbReference>
<evidence type="ECO:0000259" key="2">
    <source>
        <dbReference type="Pfam" id="PF08241"/>
    </source>
</evidence>
<dbReference type="AlphaFoldDB" id="A0A1G2BNX6"/>
<protein>
    <recommendedName>
        <fullName evidence="2">Methyltransferase type 11 domain-containing protein</fullName>
    </recommendedName>
</protein>
<comment type="caution">
    <text evidence="3">The sequence shown here is derived from an EMBL/GenBank/DDBJ whole genome shotgun (WGS) entry which is preliminary data.</text>
</comment>
<evidence type="ECO:0000313" key="3">
    <source>
        <dbReference type="EMBL" id="OGY90823.1"/>
    </source>
</evidence>
<gene>
    <name evidence="3" type="ORF">A3H70_03775</name>
</gene>
<accession>A0A1G2BNX6</accession>
<feature type="transmembrane region" description="Helical" evidence="1">
    <location>
        <begin position="227"/>
        <end position="247"/>
    </location>
</feature>
<dbReference type="InterPro" id="IPR013216">
    <property type="entry name" value="Methyltransf_11"/>
</dbReference>
<dbReference type="Proteomes" id="UP000178109">
    <property type="component" value="Unassembled WGS sequence"/>
</dbReference>
<evidence type="ECO:0000313" key="4">
    <source>
        <dbReference type="Proteomes" id="UP000178109"/>
    </source>
</evidence>
<dbReference type="SUPFAM" id="SSF53335">
    <property type="entry name" value="S-adenosyl-L-methionine-dependent methyltransferases"/>
    <property type="match status" value="1"/>
</dbReference>
<dbReference type="CDD" id="cd02440">
    <property type="entry name" value="AdoMet_MTases"/>
    <property type="match status" value="1"/>
</dbReference>
<evidence type="ECO:0000256" key="1">
    <source>
        <dbReference type="SAM" id="Phobius"/>
    </source>
</evidence>
<dbReference type="EMBL" id="MHKO01000059">
    <property type="protein sequence ID" value="OGY90823.1"/>
    <property type="molecule type" value="Genomic_DNA"/>
</dbReference>
<keyword evidence="1" id="KW-0812">Transmembrane</keyword>
<sequence length="265" mass="30479">MHNQDRFIFKKDRPCLYEKQGRLFFINKTDKGFREKNSDLLVNKIKLLLKRVPWLFTFFYYALGSSFVGRSASAAIKNIGSDKLIVNLGSGVKIIRDDVVNIDFYPFLNVDVVADISDLPFADNSIDVAINEYVLEHVHNPEQIVREMYRILKPGGVIYVVVPFVASFHSSPNDFYRWSKPGLKELLKDFEEVESGIRSGPTSALTYVISEWLATVLSFGINILQQFWFILFLTLLAPLNFLDYIIYKLPSSQNIAYGFYFIGKK</sequence>
<keyword evidence="1" id="KW-0472">Membrane</keyword>
<proteinExistence type="predicted"/>
<dbReference type="STRING" id="1798553.A3H70_03775"/>
<feature type="domain" description="Methyltransferase type 11" evidence="2">
    <location>
        <begin position="112"/>
        <end position="160"/>
    </location>
</feature>
<dbReference type="InterPro" id="IPR029063">
    <property type="entry name" value="SAM-dependent_MTases_sf"/>
</dbReference>
<organism evidence="3 4">
    <name type="scientific">Candidatus Komeilibacteria bacterium RIFCSPLOWO2_02_FULL_48_11</name>
    <dbReference type="NCBI Taxonomy" id="1798553"/>
    <lineage>
        <taxon>Bacteria</taxon>
        <taxon>Candidatus Komeiliibacteriota</taxon>
    </lineage>
</organism>
<dbReference type="GO" id="GO:0008757">
    <property type="term" value="F:S-adenosylmethionine-dependent methyltransferase activity"/>
    <property type="evidence" value="ECO:0007669"/>
    <property type="project" value="InterPro"/>
</dbReference>
<dbReference type="PANTHER" id="PTHR43591">
    <property type="entry name" value="METHYLTRANSFERASE"/>
    <property type="match status" value="1"/>
</dbReference>
<reference evidence="3 4" key="1">
    <citation type="journal article" date="2016" name="Nat. Commun.">
        <title>Thousands of microbial genomes shed light on interconnected biogeochemical processes in an aquifer system.</title>
        <authorList>
            <person name="Anantharaman K."/>
            <person name="Brown C.T."/>
            <person name="Hug L.A."/>
            <person name="Sharon I."/>
            <person name="Castelle C.J."/>
            <person name="Probst A.J."/>
            <person name="Thomas B.C."/>
            <person name="Singh A."/>
            <person name="Wilkins M.J."/>
            <person name="Karaoz U."/>
            <person name="Brodie E.L."/>
            <person name="Williams K.H."/>
            <person name="Hubbard S.S."/>
            <person name="Banfield J.F."/>
        </authorList>
    </citation>
    <scope>NUCLEOTIDE SEQUENCE [LARGE SCALE GENOMIC DNA]</scope>
</reference>